<accession>A0A6G1J0N4</accession>
<reference evidence="4" key="1">
    <citation type="journal article" date="2020" name="Stud. Mycol.">
        <title>101 Dothideomycetes genomes: a test case for predicting lifestyles and emergence of pathogens.</title>
        <authorList>
            <person name="Haridas S."/>
            <person name="Albert R."/>
            <person name="Binder M."/>
            <person name="Bloem J."/>
            <person name="Labutti K."/>
            <person name="Salamov A."/>
            <person name="Andreopoulos B."/>
            <person name="Baker S."/>
            <person name="Barry K."/>
            <person name="Bills G."/>
            <person name="Bluhm B."/>
            <person name="Cannon C."/>
            <person name="Castanera R."/>
            <person name="Culley D."/>
            <person name="Daum C."/>
            <person name="Ezra D."/>
            <person name="Gonzalez J."/>
            <person name="Henrissat B."/>
            <person name="Kuo A."/>
            <person name="Liang C."/>
            <person name="Lipzen A."/>
            <person name="Lutzoni F."/>
            <person name="Magnuson J."/>
            <person name="Mondo S."/>
            <person name="Nolan M."/>
            <person name="Ohm R."/>
            <person name="Pangilinan J."/>
            <person name="Park H.-J."/>
            <person name="Ramirez L."/>
            <person name="Alfaro M."/>
            <person name="Sun H."/>
            <person name="Tritt A."/>
            <person name="Yoshinaga Y."/>
            <person name="Zwiers L.-H."/>
            <person name="Turgeon B."/>
            <person name="Goodwin S."/>
            <person name="Spatafora J."/>
            <person name="Crous P."/>
            <person name="Grigoriev I."/>
        </authorList>
    </citation>
    <scope>NUCLEOTIDE SEQUENCE</scope>
    <source>
        <strain evidence="4">CBS 122367</strain>
    </source>
</reference>
<gene>
    <name evidence="4" type="ORF">K458DRAFT_42367</name>
</gene>
<dbReference type="PANTHER" id="PTHR14015">
    <property type="entry name" value="OPIOID GROWTH FACTOR RECEPTOR OGFR ZETA-TYPE OPIOID RECEPTOR"/>
    <property type="match status" value="1"/>
</dbReference>
<dbReference type="Proteomes" id="UP000799291">
    <property type="component" value="Unassembled WGS sequence"/>
</dbReference>
<dbReference type="Pfam" id="PF04664">
    <property type="entry name" value="OGFr_N"/>
    <property type="match status" value="2"/>
</dbReference>
<dbReference type="GO" id="GO:0016020">
    <property type="term" value="C:membrane"/>
    <property type="evidence" value="ECO:0007669"/>
    <property type="project" value="InterPro"/>
</dbReference>
<dbReference type="InterPro" id="IPR006757">
    <property type="entry name" value="OGF_rcpt"/>
</dbReference>
<dbReference type="EMBL" id="MU005583">
    <property type="protein sequence ID" value="KAF2683773.1"/>
    <property type="molecule type" value="Genomic_DNA"/>
</dbReference>
<name>A0A6G1J0N4_9PLEO</name>
<feature type="compositionally biased region" description="Low complexity" evidence="2">
    <location>
        <begin position="170"/>
        <end position="184"/>
    </location>
</feature>
<feature type="compositionally biased region" description="Basic and acidic residues" evidence="2">
    <location>
        <begin position="124"/>
        <end position="141"/>
    </location>
</feature>
<evidence type="ECO:0000259" key="3">
    <source>
        <dbReference type="Pfam" id="PF04664"/>
    </source>
</evidence>
<feature type="region of interest" description="Disordered" evidence="2">
    <location>
        <begin position="119"/>
        <end position="184"/>
    </location>
</feature>
<dbReference type="OrthoDB" id="9030204at2759"/>
<comment type="similarity">
    <text evidence="1">Belongs to the opioid growth factor receptor family.</text>
</comment>
<keyword evidence="5" id="KW-1185">Reference proteome</keyword>
<organism evidence="4 5">
    <name type="scientific">Lentithecium fluviatile CBS 122367</name>
    <dbReference type="NCBI Taxonomy" id="1168545"/>
    <lineage>
        <taxon>Eukaryota</taxon>
        <taxon>Fungi</taxon>
        <taxon>Dikarya</taxon>
        <taxon>Ascomycota</taxon>
        <taxon>Pezizomycotina</taxon>
        <taxon>Dothideomycetes</taxon>
        <taxon>Pleosporomycetidae</taxon>
        <taxon>Pleosporales</taxon>
        <taxon>Massarineae</taxon>
        <taxon>Lentitheciaceae</taxon>
        <taxon>Lentithecium</taxon>
    </lineage>
</organism>
<proteinExistence type="inferred from homology"/>
<dbReference type="InterPro" id="IPR039574">
    <property type="entry name" value="OGFr"/>
</dbReference>
<sequence>MSPNANQAGKLVPKPSFRNTRLAFIKDGPIVRFYDPNINAKDANGRTLDHILKWDDIHLEHSHDYIQMLFPLPEGSMFSFDAPIIEEGVMTAFRQRADLRQRMNLALNRMLKFYGFEVSDQPPEEEKSAELAKDEAEKTTEEPEADAPAEVDAEVKTDDEDKGVQKEEGATTTASAAQASNTSTPTPTSLLGYYVVRGKNWQEAFRNWAVRMDHNHLRITRILRSLRVLGLLKECEAFFAALQSVYSDPDIRIGERSMMFWERAVKQPLHIAPDGERVAWLKDWEVDKREEPAHQASH</sequence>
<evidence type="ECO:0000256" key="1">
    <source>
        <dbReference type="ARBA" id="ARBA00010365"/>
    </source>
</evidence>
<feature type="compositionally biased region" description="Acidic residues" evidence="2">
    <location>
        <begin position="142"/>
        <end position="161"/>
    </location>
</feature>
<dbReference type="AlphaFoldDB" id="A0A6G1J0N4"/>
<evidence type="ECO:0000256" key="2">
    <source>
        <dbReference type="SAM" id="MobiDB-lite"/>
    </source>
</evidence>
<protein>
    <recommendedName>
        <fullName evidence="3">Opioid growth factor receptor (OGFr) conserved domain-containing protein</fullName>
    </recommendedName>
</protein>
<dbReference type="GO" id="GO:0140625">
    <property type="term" value="F:opioid growth factor receptor activity"/>
    <property type="evidence" value="ECO:0007669"/>
    <property type="project" value="InterPro"/>
</dbReference>
<feature type="domain" description="Opioid growth factor receptor (OGFr) conserved" evidence="3">
    <location>
        <begin position="31"/>
        <end position="124"/>
    </location>
</feature>
<feature type="domain" description="Opioid growth factor receptor (OGFr) conserved" evidence="3">
    <location>
        <begin position="195"/>
        <end position="231"/>
    </location>
</feature>
<evidence type="ECO:0000313" key="4">
    <source>
        <dbReference type="EMBL" id="KAF2683773.1"/>
    </source>
</evidence>
<dbReference type="PANTHER" id="PTHR14015:SF2">
    <property type="entry name" value="OPIOID GROWTH FACTOR RECEPTOR (OGFR) CONSERVED DOMAIN-CONTAINING PROTEIN"/>
    <property type="match status" value="1"/>
</dbReference>
<evidence type="ECO:0000313" key="5">
    <source>
        <dbReference type="Proteomes" id="UP000799291"/>
    </source>
</evidence>